<organism evidence="5 6">
    <name type="scientific">Kazachstania africana (strain ATCC 22294 / BCRC 22015 / CBS 2517 / CECT 1963 / NBRC 1671 / NRRL Y-8276)</name>
    <name type="common">Yeast</name>
    <name type="synonym">Kluyveromyces africanus</name>
    <dbReference type="NCBI Taxonomy" id="1071382"/>
    <lineage>
        <taxon>Eukaryota</taxon>
        <taxon>Fungi</taxon>
        <taxon>Dikarya</taxon>
        <taxon>Ascomycota</taxon>
        <taxon>Saccharomycotina</taxon>
        <taxon>Saccharomycetes</taxon>
        <taxon>Saccharomycetales</taxon>
        <taxon>Saccharomycetaceae</taxon>
        <taxon>Kazachstania</taxon>
    </lineage>
</organism>
<evidence type="ECO:0000259" key="4">
    <source>
        <dbReference type="Pfam" id="PF24981"/>
    </source>
</evidence>
<dbReference type="GO" id="GO:0005829">
    <property type="term" value="C:cytosol"/>
    <property type="evidence" value="ECO:0007669"/>
    <property type="project" value="TreeGrafter"/>
</dbReference>
<dbReference type="SUPFAM" id="SSF117281">
    <property type="entry name" value="Kelch motif"/>
    <property type="match status" value="1"/>
</dbReference>
<dbReference type="InterPro" id="IPR015915">
    <property type="entry name" value="Kelch-typ_b-propeller"/>
</dbReference>
<feature type="compositionally biased region" description="Pro residues" evidence="3">
    <location>
        <begin position="853"/>
        <end position="870"/>
    </location>
</feature>
<evidence type="ECO:0000313" key="6">
    <source>
        <dbReference type="Proteomes" id="UP000005220"/>
    </source>
</evidence>
<dbReference type="PANTHER" id="PTHR43503:SF2">
    <property type="entry name" value="NEGATIVE REGULATOR OF SPORULATION MDS3-RELATED"/>
    <property type="match status" value="1"/>
</dbReference>
<dbReference type="EMBL" id="HE650822">
    <property type="protein sequence ID" value="CCF56516.1"/>
    <property type="molecule type" value="Genomic_DNA"/>
</dbReference>
<accession>H2AQ66</accession>
<dbReference type="KEGG" id="kaf:KAFR_0B02180"/>
<dbReference type="GO" id="GO:0045454">
    <property type="term" value="P:cell redox homeostasis"/>
    <property type="evidence" value="ECO:0007669"/>
    <property type="project" value="TreeGrafter"/>
</dbReference>
<feature type="region of interest" description="Disordered" evidence="3">
    <location>
        <begin position="1409"/>
        <end position="1437"/>
    </location>
</feature>
<evidence type="ECO:0000256" key="2">
    <source>
        <dbReference type="ARBA" id="ARBA00022737"/>
    </source>
</evidence>
<evidence type="ECO:0000256" key="3">
    <source>
        <dbReference type="SAM" id="MobiDB-lite"/>
    </source>
</evidence>
<feature type="domain" description="Attractin/MKLN-like beta-propeller" evidence="4">
    <location>
        <begin position="103"/>
        <end position="246"/>
    </location>
</feature>
<dbReference type="RefSeq" id="XP_003955651.1">
    <property type="nucleotide sequence ID" value="XM_003955602.1"/>
</dbReference>
<dbReference type="eggNOG" id="KOG0379">
    <property type="taxonomic scope" value="Eukaryota"/>
</dbReference>
<feature type="region of interest" description="Disordered" evidence="3">
    <location>
        <begin position="1506"/>
        <end position="1543"/>
    </location>
</feature>
<feature type="region of interest" description="Disordered" evidence="3">
    <location>
        <begin position="649"/>
        <end position="681"/>
    </location>
</feature>
<proteinExistence type="predicted"/>
<feature type="compositionally biased region" description="Polar residues" evidence="3">
    <location>
        <begin position="1506"/>
        <end position="1518"/>
    </location>
</feature>
<dbReference type="PANTHER" id="PTHR43503">
    <property type="entry name" value="MCG48959-RELATED"/>
    <property type="match status" value="1"/>
</dbReference>
<name>H2AQ66_KAZAF</name>
<feature type="region of interest" description="Disordered" evidence="3">
    <location>
        <begin position="766"/>
        <end position="877"/>
    </location>
</feature>
<keyword evidence="6" id="KW-1185">Reference proteome</keyword>
<keyword evidence="1" id="KW-0880">Kelch repeat</keyword>
<dbReference type="HOGENOM" id="CLU_252311_0_0_1"/>
<feature type="region of interest" description="Disordered" evidence="3">
    <location>
        <begin position="714"/>
        <end position="752"/>
    </location>
</feature>
<dbReference type="GeneID" id="13882818"/>
<feature type="compositionally biased region" description="Low complexity" evidence="3">
    <location>
        <begin position="1421"/>
        <end position="1434"/>
    </location>
</feature>
<sequence>MPLEQPSSSICYKLKLPDLPADLTNNKATKDELKIKRLSLDYRTGAALQLSRSSIFAHGGLIIPLNLTSINSTDIQREVILYFAKEKNKSSIFKNLNDWISPEIFRLDLITRKWGRISTSLQDETNLTVMQGRLFHSICKFEQDLYVFGGLLVSPKNDYELVATNELWKLDMVTRKWSLLSSDPQITRRFNHTIHIQSSTEDSKDCKLIIVGGLNNLDQPVHHIDVFNIKKNFWESTKSPNQMVTNIDGKVVSLTEHGNIPLLLENTETEVPTLAFYMSMSDQKKQVGNNGNDEGLLMGEEDENAVQNDTLIGETATFTSRSNSAEKKNTPIKEKKKLLGTKIGNSHSSIMALPLIPRSQGLSMPSSQDHKFLAMPLDLQCPTGVYFNYTLIIAGFYQSPHPSNFHCFIYDLAFAKWSKIGLSCPDSDIKHHRYWKLFSWGSHHQALLLGTEHDDGYLPSVQKFDSILTFDLPMINVFNKVVRNSSIQTNPLCIPATPTTPGTGENTYFPFRKPSFASSTTSQFESYIKYITAPLEVESTSSVFAPYAMVLGKDALEIFGSYLADFELITSEGDSIAVPLYLLRKRWGRYFDLILSKGYSTICDFYDYKGCQSSLVKYPHQGSRAGSSTNLQPVDENFSTNSSIHSFLDDREASPRNRRISMTESLRDPNYNRLSPSSSTYNMQTINESKISSKNNPPTMSSSSGMVFRIPFQEIPSHDKASKSRNTEHASSSRRRSSFGVVPATSAQSTTTNNIVEQAHRRASHPTICFNANDNNAVPGKVNTGRRPSLRFATNAQSSRKASIASQTSTVSGISSISDKLSRQHTRGSLSGTGSLNNSRPISPIPSILGISVPPPSQLPTDPLPPPPRSMPTSRRGSFVETYNSVRASPFSSRRSSRHRLSLPEAKISRQNSFEYFFGVSPNDARKYSSHSNEGSVTSSIISNAINDMPELEPLLTPRSLYMPWPTATVRAFAEFFYTGQVNGKCLLTPVILDLLVMARIYEVPLLYTLITEVLYSVIGKKEESLALSIEDTHHGFHELVSRAYHGNEGKVGQFLNENATFSELLRLKKSLEIIEDGLLDLDLLNEYSGAPSVSTNEDSLDDEESRKNDLSNDFNSSRSSMSFNKFASNVISGGPRESQHSLGSLASPISANILQNPLNTSPVRLSTGGNVSRQKKKSSLGKEFEPLPDMDLMLYTLESHSDIEDNIEQETLRGLSELDLKSTHYDEEKLSDNTPTDNIETPERPDSGSSFKLLGGKIEEEPIGKGTTSNLDDSVDPLFKLKDNTCPKNVKSLQLNIEIPGPSKPPLHESINTLNNANEEDEEDDEENNATGLREPTLENLVSPNALPPLDNIMKLIYRTSVLVNDSRLMLRCMNCLELSKSLKKTKKQLLSQEIHKLDDELRKSGKMRTNSTLVPLSTNESKLSGNSNSNSNREMPTLLRQRSESVLHQKLKYRNSISNLKNRTGRMNNYSVDQLRRSSSILQQQISPRTSVSLVGTNSILANNNKKASQGSSDLNFENDKGKKEEINNDNTGFPFFAKKK</sequence>
<feature type="compositionally biased region" description="Polar residues" evidence="3">
    <location>
        <begin position="1409"/>
        <end position="1420"/>
    </location>
</feature>
<reference evidence="5 6" key="1">
    <citation type="journal article" date="2011" name="Proc. Natl. Acad. Sci. U.S.A.">
        <title>Evolutionary erosion of yeast sex chromosomes by mating-type switching accidents.</title>
        <authorList>
            <person name="Gordon J.L."/>
            <person name="Armisen D."/>
            <person name="Proux-Wera E."/>
            <person name="Oheigeartaigh S.S."/>
            <person name="Byrne K.P."/>
            <person name="Wolfe K.H."/>
        </authorList>
    </citation>
    <scope>NUCLEOTIDE SEQUENCE [LARGE SCALE GENOMIC DNA]</scope>
    <source>
        <strain evidence="6">ATCC 22294 / BCRC 22015 / CBS 2517 / CECT 1963 / NBRC 1671 / NRRL Y-8276</strain>
    </source>
</reference>
<gene>
    <name evidence="5" type="primary">KAFR0B02180</name>
    <name evidence="5" type="ORF">KAFR_0B02180</name>
</gene>
<feature type="region of interest" description="Disordered" evidence="3">
    <location>
        <begin position="1092"/>
        <end position="1117"/>
    </location>
</feature>
<feature type="region of interest" description="Disordered" evidence="3">
    <location>
        <begin position="1318"/>
        <end position="1337"/>
    </location>
</feature>
<keyword evidence="2" id="KW-0677">Repeat</keyword>
<dbReference type="InParanoid" id="H2AQ66"/>
<dbReference type="InterPro" id="IPR056737">
    <property type="entry name" value="Beta-prop_ATRN-MKLN-like"/>
</dbReference>
<dbReference type="GO" id="GO:0005739">
    <property type="term" value="C:mitochondrion"/>
    <property type="evidence" value="ECO:0007669"/>
    <property type="project" value="TreeGrafter"/>
</dbReference>
<dbReference type="Gene3D" id="2.120.10.80">
    <property type="entry name" value="Kelch-type beta propeller"/>
    <property type="match status" value="1"/>
</dbReference>
<feature type="compositionally biased region" description="Polar residues" evidence="3">
    <location>
        <begin position="1160"/>
        <end position="1173"/>
    </location>
</feature>
<feature type="region of interest" description="Disordered" evidence="3">
    <location>
        <begin position="1160"/>
        <end position="1185"/>
    </location>
</feature>
<protein>
    <recommendedName>
        <fullName evidence="4">Attractin/MKLN-like beta-propeller domain-containing protein</fullName>
    </recommendedName>
</protein>
<dbReference type="Pfam" id="PF24981">
    <property type="entry name" value="Beta-prop_ATRN-LZTR1"/>
    <property type="match status" value="1"/>
</dbReference>
<feature type="compositionally biased region" description="Acidic residues" evidence="3">
    <location>
        <begin position="1319"/>
        <end position="1329"/>
    </location>
</feature>
<dbReference type="OrthoDB" id="10001928at2759"/>
<evidence type="ECO:0000256" key="1">
    <source>
        <dbReference type="ARBA" id="ARBA00022441"/>
    </source>
</evidence>
<evidence type="ECO:0000313" key="5">
    <source>
        <dbReference type="EMBL" id="CCF56516.1"/>
    </source>
</evidence>
<feature type="compositionally biased region" description="Basic and acidic residues" evidence="3">
    <location>
        <begin position="716"/>
        <end position="728"/>
    </location>
</feature>
<dbReference type="STRING" id="1071382.H2AQ66"/>
<dbReference type="Proteomes" id="UP000005220">
    <property type="component" value="Chromosome 2"/>
</dbReference>
<feature type="compositionally biased region" description="Basic and acidic residues" evidence="3">
    <location>
        <begin position="1520"/>
        <end position="1529"/>
    </location>
</feature>
<feature type="compositionally biased region" description="Polar residues" evidence="3">
    <location>
        <begin position="672"/>
        <end position="681"/>
    </location>
</feature>
<feature type="region of interest" description="Disordered" evidence="3">
    <location>
        <begin position="1224"/>
        <end position="1251"/>
    </location>
</feature>
<feature type="compositionally biased region" description="Polar residues" evidence="3">
    <location>
        <begin position="792"/>
        <end position="819"/>
    </location>
</feature>
<feature type="compositionally biased region" description="Low complexity" evidence="3">
    <location>
        <begin position="827"/>
        <end position="852"/>
    </location>
</feature>